<keyword evidence="4" id="KW-0808">Transferase</keyword>
<dbReference type="InterPro" id="IPR015421">
    <property type="entry name" value="PyrdxlP-dep_Trfase_major"/>
</dbReference>
<dbReference type="PANTHER" id="PTHR30244">
    <property type="entry name" value="TRANSAMINASE"/>
    <property type="match status" value="1"/>
</dbReference>
<accession>A0ABT4YWP8</accession>
<name>A0ABT4YWP8_9VIBR</name>
<dbReference type="GO" id="GO:0008483">
    <property type="term" value="F:transaminase activity"/>
    <property type="evidence" value="ECO:0007669"/>
    <property type="project" value="UniProtKB-KW"/>
</dbReference>
<dbReference type="InterPro" id="IPR015424">
    <property type="entry name" value="PyrdxlP-dep_Trfase"/>
</dbReference>
<sequence length="399" mass="44770">MKSFTKDFTQQEPICEEGIEKAVEIMRSGKLHRYNLAPEEKGETGLLEEEFAAYMGKKYCLACASCGSAMYLAMKSAGVKAGDKVLCNAYTLAPVPGAIENTGATIELVEITDEYTIDLEDLEKKAASGVSKWFLLSHMRGHIADMDRITAICNKYDLTLIEDCAHTMGATWGNKKSGSFGMSACFSTQTYKHMNSGEGGLLVTDDADLIARAIIHSGSYMLYERHPSRPNLETFEDINTLIPNYSSRMDHLRAAILRPQLRNIDEQCRRWNERYKILEQAINQIDGLTCPERDPKEGYVGSSIQFSLNGQSEETLKQFLATCFEQGVELKWFGNSQPVGFTSSYDSWEYFENLPDLPNTKCILSAMCDMRIPLTFTLDDCHLLGEIIKNVSQRVLVPR</sequence>
<comment type="similarity">
    <text evidence="2 3">Belongs to the DegT/DnrJ/EryC1 family.</text>
</comment>
<evidence type="ECO:0000256" key="3">
    <source>
        <dbReference type="RuleBase" id="RU004508"/>
    </source>
</evidence>
<dbReference type="InterPro" id="IPR000653">
    <property type="entry name" value="DegT/StrS_aminotransferase"/>
</dbReference>
<keyword evidence="4" id="KW-0032">Aminotransferase</keyword>
<evidence type="ECO:0000313" key="5">
    <source>
        <dbReference type="Proteomes" id="UP001210678"/>
    </source>
</evidence>
<proteinExistence type="inferred from homology"/>
<organism evidence="4 5">
    <name type="scientific">Vibrio algarum</name>
    <dbReference type="NCBI Taxonomy" id="3020714"/>
    <lineage>
        <taxon>Bacteria</taxon>
        <taxon>Pseudomonadati</taxon>
        <taxon>Pseudomonadota</taxon>
        <taxon>Gammaproteobacteria</taxon>
        <taxon>Vibrionales</taxon>
        <taxon>Vibrionaceae</taxon>
        <taxon>Vibrio</taxon>
    </lineage>
</organism>
<dbReference type="RefSeq" id="WP_272140242.1">
    <property type="nucleotide sequence ID" value="NZ_JAQLOI010000003.1"/>
</dbReference>
<evidence type="ECO:0000256" key="2">
    <source>
        <dbReference type="ARBA" id="ARBA00037999"/>
    </source>
</evidence>
<protein>
    <submittedName>
        <fullName evidence="4">Aminotransferase class I/II-fold pyridoxal phosphate-dependent enzyme</fullName>
    </submittedName>
</protein>
<dbReference type="Gene3D" id="3.40.640.10">
    <property type="entry name" value="Type I PLP-dependent aspartate aminotransferase-like (Major domain)"/>
    <property type="match status" value="1"/>
</dbReference>
<evidence type="ECO:0000256" key="1">
    <source>
        <dbReference type="ARBA" id="ARBA00022898"/>
    </source>
</evidence>
<reference evidence="4 5" key="1">
    <citation type="submission" date="2023-01" db="EMBL/GenBank/DDBJ databases">
        <title>Vibrio sp. KJ40-1 sp.nov, isolated from marine algae.</title>
        <authorList>
            <person name="Butt M."/>
            <person name="Kim J.M.J."/>
            <person name="Jeon C.O.C."/>
        </authorList>
    </citation>
    <scope>NUCLEOTIDE SEQUENCE [LARGE SCALE GENOMIC DNA]</scope>
    <source>
        <strain evidence="4 5">KJ40-1</strain>
    </source>
</reference>
<keyword evidence="5" id="KW-1185">Reference proteome</keyword>
<dbReference type="Proteomes" id="UP001210678">
    <property type="component" value="Unassembled WGS sequence"/>
</dbReference>
<evidence type="ECO:0000313" key="4">
    <source>
        <dbReference type="EMBL" id="MDB1126008.1"/>
    </source>
</evidence>
<keyword evidence="1 3" id="KW-0663">Pyridoxal phosphate</keyword>
<dbReference type="SUPFAM" id="SSF53383">
    <property type="entry name" value="PLP-dependent transferases"/>
    <property type="match status" value="1"/>
</dbReference>
<dbReference type="Pfam" id="PF01041">
    <property type="entry name" value="DegT_DnrJ_EryC1"/>
    <property type="match status" value="1"/>
</dbReference>
<dbReference type="PANTHER" id="PTHR30244:SF34">
    <property type="entry name" value="DTDP-4-AMINO-4,6-DIDEOXYGALACTOSE TRANSAMINASE"/>
    <property type="match status" value="1"/>
</dbReference>
<dbReference type="EMBL" id="JAQLOI010000003">
    <property type="protein sequence ID" value="MDB1126008.1"/>
    <property type="molecule type" value="Genomic_DNA"/>
</dbReference>
<comment type="caution">
    <text evidence="4">The sequence shown here is derived from an EMBL/GenBank/DDBJ whole genome shotgun (WGS) entry which is preliminary data.</text>
</comment>
<gene>
    <name evidence="4" type="ORF">PGX00_21020</name>
</gene>